<reference evidence="2" key="1">
    <citation type="journal article" date="2020" name="mSystems">
        <title>Genome- and Community-Level Interaction Insights into Carbon Utilization and Element Cycling Functions of Hydrothermarchaeota in Hydrothermal Sediment.</title>
        <authorList>
            <person name="Zhou Z."/>
            <person name="Liu Y."/>
            <person name="Xu W."/>
            <person name="Pan J."/>
            <person name="Luo Z.H."/>
            <person name="Li M."/>
        </authorList>
    </citation>
    <scope>NUCLEOTIDE SEQUENCE [LARGE SCALE GENOMIC DNA]</scope>
    <source>
        <strain evidence="2">SpSt-1182</strain>
    </source>
</reference>
<dbReference type="AlphaFoldDB" id="A0A7V0T4G2"/>
<dbReference type="EMBL" id="DSBX01000010">
    <property type="protein sequence ID" value="HDQ98713.1"/>
    <property type="molecule type" value="Genomic_DNA"/>
</dbReference>
<dbReference type="Proteomes" id="UP000885672">
    <property type="component" value="Unassembled WGS sequence"/>
</dbReference>
<gene>
    <name evidence="2" type="ORF">ENN51_00295</name>
</gene>
<keyword evidence="1" id="KW-0472">Membrane</keyword>
<sequence>MKTRAVVWTVIGVVVLVGVIFLVATGRRPPASSIEGALRQVEVVSGRLGELERRVADSRAGLQPGQDPSAFDAIAQQIADARGVLNEARQAEKLDAVMTKLTDARTAYSSALRQYRKLTRQPRR</sequence>
<evidence type="ECO:0000313" key="2">
    <source>
        <dbReference type="EMBL" id="HDQ98713.1"/>
    </source>
</evidence>
<protein>
    <submittedName>
        <fullName evidence="2">Uncharacterized protein</fullName>
    </submittedName>
</protein>
<comment type="caution">
    <text evidence="2">The sequence shown here is derived from an EMBL/GenBank/DDBJ whole genome shotgun (WGS) entry which is preliminary data.</text>
</comment>
<organism evidence="2">
    <name type="scientific">candidate division WOR-3 bacterium</name>
    <dbReference type="NCBI Taxonomy" id="2052148"/>
    <lineage>
        <taxon>Bacteria</taxon>
        <taxon>Bacteria division WOR-3</taxon>
    </lineage>
</organism>
<evidence type="ECO:0000256" key="1">
    <source>
        <dbReference type="SAM" id="Phobius"/>
    </source>
</evidence>
<proteinExistence type="predicted"/>
<accession>A0A7V0T4G2</accession>
<feature type="transmembrane region" description="Helical" evidence="1">
    <location>
        <begin position="6"/>
        <end position="24"/>
    </location>
</feature>
<name>A0A7V0T4G2_UNCW3</name>
<keyword evidence="1" id="KW-1133">Transmembrane helix</keyword>
<keyword evidence="1" id="KW-0812">Transmembrane</keyword>